<dbReference type="GO" id="GO:0032993">
    <property type="term" value="C:protein-DNA complex"/>
    <property type="evidence" value="ECO:0007669"/>
    <property type="project" value="TreeGrafter"/>
</dbReference>
<dbReference type="InterPro" id="IPR039420">
    <property type="entry name" value="WalR-like"/>
</dbReference>
<dbReference type="GO" id="GO:0000156">
    <property type="term" value="F:phosphorelay response regulator activity"/>
    <property type="evidence" value="ECO:0007669"/>
    <property type="project" value="TreeGrafter"/>
</dbReference>
<dbReference type="PANTHER" id="PTHR48111:SF40">
    <property type="entry name" value="PHOSPHATE REGULON TRANSCRIPTIONAL REGULATORY PROTEIN PHOB"/>
    <property type="match status" value="1"/>
</dbReference>
<dbReference type="SUPFAM" id="SSF46894">
    <property type="entry name" value="C-terminal effector domain of the bipartite response regulators"/>
    <property type="match status" value="1"/>
</dbReference>
<dbReference type="Gene3D" id="3.40.50.2300">
    <property type="match status" value="1"/>
</dbReference>
<accession>A0A419WBF9</accession>
<dbReference type="PANTHER" id="PTHR48111">
    <property type="entry name" value="REGULATOR OF RPOS"/>
    <property type="match status" value="1"/>
</dbReference>
<keyword evidence="9" id="KW-1185">Reference proteome</keyword>
<feature type="modified residue" description="4-aspartylphosphate" evidence="4">
    <location>
        <position position="56"/>
    </location>
</feature>
<dbReference type="SUPFAM" id="SSF52172">
    <property type="entry name" value="CheY-like"/>
    <property type="match status" value="1"/>
</dbReference>
<dbReference type="Gene3D" id="1.10.10.10">
    <property type="entry name" value="Winged helix-like DNA-binding domain superfamily/Winged helix DNA-binding domain"/>
    <property type="match status" value="1"/>
</dbReference>
<name>A0A419WBF9_9BACT</name>
<dbReference type="InterPro" id="IPR011006">
    <property type="entry name" value="CheY-like_superfamily"/>
</dbReference>
<protein>
    <submittedName>
        <fullName evidence="8">DNA-binding response OmpR family regulator</fullName>
    </submittedName>
</protein>
<organism evidence="8 9">
    <name type="scientific">Mangrovibacterium diazotrophicum</name>
    <dbReference type="NCBI Taxonomy" id="1261403"/>
    <lineage>
        <taxon>Bacteria</taxon>
        <taxon>Pseudomonadati</taxon>
        <taxon>Bacteroidota</taxon>
        <taxon>Bacteroidia</taxon>
        <taxon>Marinilabiliales</taxon>
        <taxon>Prolixibacteraceae</taxon>
        <taxon>Mangrovibacterium</taxon>
    </lineage>
</organism>
<sequence>MKDQNIQIFLLEDDLSFGAVLKSYLELNDYEVTWVDDGKRAVERFREGSFQLCLLDVMLPNVDGFTVGKEIRQLDKQVPFIFLTAKAMKQDVLKGYEVGADDYVTKPFDTEVLLCKIKAILNRGRATEAPEAEWYDIGNYRFHLQKRSITKGEQEQKLSPKEAELLQLLVEYKNNLLPRETALKKIWGDDGYFTARSMDVYLTKLRKYFAEDPSIEIKNIHSSGFILQVRD</sequence>
<dbReference type="SMART" id="SM00862">
    <property type="entry name" value="Trans_reg_C"/>
    <property type="match status" value="1"/>
</dbReference>
<feature type="domain" description="OmpR/PhoB-type" evidence="7">
    <location>
        <begin position="132"/>
        <end position="229"/>
    </location>
</feature>
<dbReference type="InterPro" id="IPR001867">
    <property type="entry name" value="OmpR/PhoB-type_DNA-bd"/>
</dbReference>
<comment type="caution">
    <text evidence="8">The sequence shown here is derived from an EMBL/GenBank/DDBJ whole genome shotgun (WGS) entry which is preliminary data.</text>
</comment>
<feature type="DNA-binding region" description="OmpR/PhoB-type" evidence="5">
    <location>
        <begin position="132"/>
        <end position="229"/>
    </location>
</feature>
<evidence type="ECO:0000259" key="6">
    <source>
        <dbReference type="PROSITE" id="PS50110"/>
    </source>
</evidence>
<dbReference type="RefSeq" id="WP_120273996.1">
    <property type="nucleotide sequence ID" value="NZ_RAPN01000001.1"/>
</dbReference>
<dbReference type="InterPro" id="IPR036388">
    <property type="entry name" value="WH-like_DNA-bd_sf"/>
</dbReference>
<dbReference type="SMART" id="SM00448">
    <property type="entry name" value="REC"/>
    <property type="match status" value="1"/>
</dbReference>
<keyword evidence="3 5" id="KW-0238">DNA-binding</keyword>
<dbReference type="InterPro" id="IPR001789">
    <property type="entry name" value="Sig_transdc_resp-reg_receiver"/>
</dbReference>
<reference evidence="8 9" key="1">
    <citation type="submission" date="2018-09" db="EMBL/GenBank/DDBJ databases">
        <title>Genomic Encyclopedia of Archaeal and Bacterial Type Strains, Phase II (KMG-II): from individual species to whole genera.</title>
        <authorList>
            <person name="Goeker M."/>
        </authorList>
    </citation>
    <scope>NUCLEOTIDE SEQUENCE [LARGE SCALE GENOMIC DNA]</scope>
    <source>
        <strain evidence="8 9">DSM 27148</strain>
    </source>
</reference>
<dbReference type="InterPro" id="IPR016032">
    <property type="entry name" value="Sig_transdc_resp-reg_C-effctor"/>
</dbReference>
<evidence type="ECO:0000256" key="4">
    <source>
        <dbReference type="PROSITE-ProRule" id="PRU00169"/>
    </source>
</evidence>
<keyword evidence="2" id="KW-0902">Two-component regulatory system</keyword>
<evidence type="ECO:0000256" key="5">
    <source>
        <dbReference type="PROSITE-ProRule" id="PRU01091"/>
    </source>
</evidence>
<proteinExistence type="predicted"/>
<dbReference type="Proteomes" id="UP000283387">
    <property type="component" value="Unassembled WGS sequence"/>
</dbReference>
<dbReference type="EMBL" id="RAPN01000001">
    <property type="protein sequence ID" value="RKD92821.1"/>
    <property type="molecule type" value="Genomic_DNA"/>
</dbReference>
<evidence type="ECO:0000256" key="1">
    <source>
        <dbReference type="ARBA" id="ARBA00022553"/>
    </source>
</evidence>
<dbReference type="GO" id="GO:0006355">
    <property type="term" value="P:regulation of DNA-templated transcription"/>
    <property type="evidence" value="ECO:0007669"/>
    <property type="project" value="InterPro"/>
</dbReference>
<evidence type="ECO:0000313" key="9">
    <source>
        <dbReference type="Proteomes" id="UP000283387"/>
    </source>
</evidence>
<dbReference type="Pfam" id="PF00072">
    <property type="entry name" value="Response_reg"/>
    <property type="match status" value="1"/>
</dbReference>
<gene>
    <name evidence="8" type="ORF">BC643_3198</name>
</gene>
<dbReference type="PROSITE" id="PS51755">
    <property type="entry name" value="OMPR_PHOB"/>
    <property type="match status" value="1"/>
</dbReference>
<dbReference type="OrthoDB" id="9790442at2"/>
<feature type="domain" description="Response regulatory" evidence="6">
    <location>
        <begin position="7"/>
        <end position="121"/>
    </location>
</feature>
<dbReference type="CDD" id="cd00383">
    <property type="entry name" value="trans_reg_C"/>
    <property type="match status" value="1"/>
</dbReference>
<evidence type="ECO:0000256" key="2">
    <source>
        <dbReference type="ARBA" id="ARBA00023012"/>
    </source>
</evidence>
<evidence type="ECO:0000313" key="8">
    <source>
        <dbReference type="EMBL" id="RKD92821.1"/>
    </source>
</evidence>
<evidence type="ECO:0000256" key="3">
    <source>
        <dbReference type="ARBA" id="ARBA00023125"/>
    </source>
</evidence>
<dbReference type="AlphaFoldDB" id="A0A419WBF9"/>
<evidence type="ECO:0000259" key="7">
    <source>
        <dbReference type="PROSITE" id="PS51755"/>
    </source>
</evidence>
<dbReference type="Pfam" id="PF00486">
    <property type="entry name" value="Trans_reg_C"/>
    <property type="match status" value="1"/>
</dbReference>
<dbReference type="GO" id="GO:0000976">
    <property type="term" value="F:transcription cis-regulatory region binding"/>
    <property type="evidence" value="ECO:0007669"/>
    <property type="project" value="TreeGrafter"/>
</dbReference>
<keyword evidence="1 4" id="KW-0597">Phosphoprotein</keyword>
<dbReference type="CDD" id="cd17574">
    <property type="entry name" value="REC_OmpR"/>
    <property type="match status" value="1"/>
</dbReference>
<dbReference type="PROSITE" id="PS50110">
    <property type="entry name" value="RESPONSE_REGULATORY"/>
    <property type="match status" value="1"/>
</dbReference>